<dbReference type="Gene3D" id="3.30.1150.10">
    <property type="match status" value="1"/>
</dbReference>
<comment type="subcellular location">
    <subcellularLocation>
        <location evidence="1">Cell inner membrane</location>
        <topology evidence="1">Single-pass membrane protein</topology>
        <orientation evidence="1">Periplasmic side</orientation>
    </subcellularLocation>
</comment>
<evidence type="ECO:0000256" key="4">
    <source>
        <dbReference type="ARBA" id="ARBA00022475"/>
    </source>
</evidence>
<dbReference type="InterPro" id="IPR051045">
    <property type="entry name" value="TonB-dependent_transducer"/>
</dbReference>
<protein>
    <submittedName>
        <fullName evidence="12">Energy transducer TonB</fullName>
    </submittedName>
</protein>
<comment type="similarity">
    <text evidence="2">Belongs to the TonB family.</text>
</comment>
<dbReference type="SUPFAM" id="SSF74653">
    <property type="entry name" value="TolA/TonB C-terminal domain"/>
    <property type="match status" value="1"/>
</dbReference>
<comment type="caution">
    <text evidence="12">The sequence shown here is derived from an EMBL/GenBank/DDBJ whole genome shotgun (WGS) entry which is preliminary data.</text>
</comment>
<dbReference type="GO" id="GO:0031992">
    <property type="term" value="F:energy transducer activity"/>
    <property type="evidence" value="ECO:0007669"/>
    <property type="project" value="TreeGrafter"/>
</dbReference>
<gene>
    <name evidence="12" type="ORF">DEM34_14085</name>
</gene>
<dbReference type="GO" id="GO:0098797">
    <property type="term" value="C:plasma membrane protein complex"/>
    <property type="evidence" value="ECO:0007669"/>
    <property type="project" value="TreeGrafter"/>
</dbReference>
<evidence type="ECO:0000256" key="7">
    <source>
        <dbReference type="ARBA" id="ARBA00022927"/>
    </source>
</evidence>
<dbReference type="GO" id="GO:0015031">
    <property type="term" value="P:protein transport"/>
    <property type="evidence" value="ECO:0007669"/>
    <property type="project" value="UniProtKB-KW"/>
</dbReference>
<dbReference type="Pfam" id="PF03544">
    <property type="entry name" value="TonB_C"/>
    <property type="match status" value="1"/>
</dbReference>
<sequence>MDRVSLALFLSLAAHALVILGVGFTGLAEAPQRPAPMIEVTLADRPQEETPEDYDFLAEANQDGGGESETAEIPERPTEAFMPGVPEGASPLQAAPPPGAEVTPDQREAIAGADEAVPAQPEPQPRNPEEHGTPEPVSADRQVAAAAELAAVAERISARYPSKRRINARTRAHEAAEYMRQWVNHVERIGNLNYPRELRARGLSGRVILEVTLRPDGVVHAARVLRSSGEPALDQAAQRIVDLAAPFQRVPEAVLQDNDLLVITRTWAFENGQRFTSR</sequence>
<evidence type="ECO:0000256" key="5">
    <source>
        <dbReference type="ARBA" id="ARBA00022519"/>
    </source>
</evidence>
<evidence type="ECO:0000313" key="13">
    <source>
        <dbReference type="Proteomes" id="UP000245474"/>
    </source>
</evidence>
<evidence type="ECO:0000259" key="11">
    <source>
        <dbReference type="PROSITE" id="PS52015"/>
    </source>
</evidence>
<evidence type="ECO:0000256" key="8">
    <source>
        <dbReference type="ARBA" id="ARBA00022989"/>
    </source>
</evidence>
<feature type="region of interest" description="Disordered" evidence="10">
    <location>
        <begin position="79"/>
        <end position="104"/>
    </location>
</feature>
<evidence type="ECO:0000256" key="3">
    <source>
        <dbReference type="ARBA" id="ARBA00022448"/>
    </source>
</evidence>
<feature type="region of interest" description="Disordered" evidence="10">
    <location>
        <begin position="116"/>
        <end position="140"/>
    </location>
</feature>
<dbReference type="NCBIfam" id="TIGR01352">
    <property type="entry name" value="tonB_Cterm"/>
    <property type="match status" value="1"/>
</dbReference>
<dbReference type="AlphaFoldDB" id="A0A2U2MYV7"/>
<keyword evidence="6" id="KW-0812">Transmembrane</keyword>
<dbReference type="PANTHER" id="PTHR33446">
    <property type="entry name" value="PROTEIN TONB-RELATED"/>
    <property type="match status" value="1"/>
</dbReference>
<dbReference type="EMBL" id="QFFI01000024">
    <property type="protein sequence ID" value="PWG61987.1"/>
    <property type="molecule type" value="Genomic_DNA"/>
</dbReference>
<dbReference type="Proteomes" id="UP000245474">
    <property type="component" value="Unassembled WGS sequence"/>
</dbReference>
<dbReference type="InterPro" id="IPR037682">
    <property type="entry name" value="TonB_C"/>
</dbReference>
<feature type="domain" description="TonB C-terminal" evidence="11">
    <location>
        <begin position="179"/>
        <end position="276"/>
    </location>
</feature>
<keyword evidence="8" id="KW-1133">Transmembrane helix</keyword>
<evidence type="ECO:0000256" key="2">
    <source>
        <dbReference type="ARBA" id="ARBA00006555"/>
    </source>
</evidence>
<evidence type="ECO:0000256" key="10">
    <source>
        <dbReference type="SAM" id="MobiDB-lite"/>
    </source>
</evidence>
<keyword evidence="3" id="KW-0813">Transport</keyword>
<evidence type="ECO:0000256" key="1">
    <source>
        <dbReference type="ARBA" id="ARBA00004383"/>
    </source>
</evidence>
<dbReference type="PANTHER" id="PTHR33446:SF11">
    <property type="entry name" value="TONB3"/>
    <property type="match status" value="1"/>
</dbReference>
<name>A0A2U2MYV7_9GAMM</name>
<evidence type="ECO:0000313" key="12">
    <source>
        <dbReference type="EMBL" id="PWG61987.1"/>
    </source>
</evidence>
<keyword evidence="4" id="KW-1003">Cell membrane</keyword>
<keyword evidence="5" id="KW-0997">Cell inner membrane</keyword>
<keyword evidence="7" id="KW-0653">Protein transport</keyword>
<dbReference type="PROSITE" id="PS52015">
    <property type="entry name" value="TONB_CTD"/>
    <property type="match status" value="1"/>
</dbReference>
<evidence type="ECO:0000256" key="9">
    <source>
        <dbReference type="ARBA" id="ARBA00023136"/>
    </source>
</evidence>
<keyword evidence="13" id="KW-1185">Reference proteome</keyword>
<reference evidence="12 13" key="1">
    <citation type="submission" date="2018-05" db="EMBL/GenBank/DDBJ databases">
        <title>Spiribacter halobius sp. nov., a moderately halophilic bacterium isolated from marine solar saltern.</title>
        <authorList>
            <person name="Zheng W.-S."/>
            <person name="Lu D.-C."/>
            <person name="Du Z.-J."/>
        </authorList>
    </citation>
    <scope>NUCLEOTIDE SEQUENCE [LARGE SCALE GENOMIC DNA]</scope>
    <source>
        <strain evidence="12 13">E85</strain>
    </source>
</reference>
<dbReference type="InterPro" id="IPR006260">
    <property type="entry name" value="TonB/TolA_C"/>
</dbReference>
<dbReference type="GO" id="GO:0055085">
    <property type="term" value="P:transmembrane transport"/>
    <property type="evidence" value="ECO:0007669"/>
    <property type="project" value="InterPro"/>
</dbReference>
<proteinExistence type="inferred from homology"/>
<keyword evidence="9" id="KW-0472">Membrane</keyword>
<accession>A0A2U2MYV7</accession>
<evidence type="ECO:0000256" key="6">
    <source>
        <dbReference type="ARBA" id="ARBA00022692"/>
    </source>
</evidence>
<organism evidence="12 13">
    <name type="scientific">Sediminicurvatus halobius</name>
    <dbReference type="NCBI Taxonomy" id="2182432"/>
    <lineage>
        <taxon>Bacteria</taxon>
        <taxon>Pseudomonadati</taxon>
        <taxon>Pseudomonadota</taxon>
        <taxon>Gammaproteobacteria</taxon>
        <taxon>Chromatiales</taxon>
        <taxon>Ectothiorhodospiraceae</taxon>
        <taxon>Sediminicurvatus</taxon>
    </lineage>
</organism>